<dbReference type="Gene3D" id="3.30.1540.10">
    <property type="entry name" value="formyl-coa transferase, domain 3"/>
    <property type="match status" value="1"/>
</dbReference>
<dbReference type="OrthoDB" id="5294844at2"/>
<dbReference type="EMBL" id="NEVM01000001">
    <property type="protein sequence ID" value="OZI37864.1"/>
    <property type="molecule type" value="Genomic_DNA"/>
</dbReference>
<protein>
    <recommendedName>
        <fullName evidence="4">CoA transferase</fullName>
    </recommendedName>
</protein>
<organism evidence="2 3">
    <name type="scientific">Bordetella genomosp. 10</name>
    <dbReference type="NCBI Taxonomy" id="1416804"/>
    <lineage>
        <taxon>Bacteria</taxon>
        <taxon>Pseudomonadati</taxon>
        <taxon>Pseudomonadota</taxon>
        <taxon>Betaproteobacteria</taxon>
        <taxon>Burkholderiales</taxon>
        <taxon>Alcaligenaceae</taxon>
        <taxon>Bordetella</taxon>
    </lineage>
</organism>
<accession>A0A261SKC9</accession>
<reference evidence="3" key="1">
    <citation type="submission" date="2017-05" db="EMBL/GenBank/DDBJ databases">
        <title>Complete and WGS of Bordetella genogroups.</title>
        <authorList>
            <person name="Spilker T."/>
            <person name="Lipuma J."/>
        </authorList>
    </citation>
    <scope>NUCLEOTIDE SEQUENCE [LARGE SCALE GENOMIC DNA]</scope>
    <source>
        <strain evidence="3">AU16122</strain>
    </source>
</reference>
<evidence type="ECO:0000256" key="1">
    <source>
        <dbReference type="ARBA" id="ARBA00022679"/>
    </source>
</evidence>
<dbReference type="Gene3D" id="3.40.50.10540">
    <property type="entry name" value="Crotonobetainyl-coa:carnitine coa-transferase, domain 1"/>
    <property type="match status" value="1"/>
</dbReference>
<gene>
    <name evidence="2" type="ORF">CAL29_05715</name>
</gene>
<dbReference type="Pfam" id="PF02515">
    <property type="entry name" value="CoA_transf_3"/>
    <property type="match status" value="1"/>
</dbReference>
<dbReference type="AlphaFoldDB" id="A0A261SKC9"/>
<keyword evidence="3" id="KW-1185">Reference proteome</keyword>
<dbReference type="InterPro" id="IPR003673">
    <property type="entry name" value="CoA-Trfase_fam_III"/>
</dbReference>
<sequence length="415" mass="44450">MPGRQLSGVRVLDMSRVLAGPLAGQMLGDLGAEVIKVERPGVGDESRFYGPPFFEEDADRTDLESAIFLAANRNKKGIAVDFTRSEGQALLRHLVAASDVLIENYKVGTLAKYGLDYASLKEVNPRLVYCSVTGYGQTGPERERPGYDAIFQAEGGLMHSIGHPDGQPGDGPMRVGFSAVDVVTSLYADIAIIAALYRRDANGGSGEHIDLSLLESCVALMSHHAMHYLMSGQLPVRRGNMAGGGGVPAGMYPCAQGTSIVITVGNDAQYRRFCDLIGRPDLAVDPRFAVNQARAANREAMGHALREVFATAPASEWQRRLAAGGIAVGQVNDLSQVFENPQVRARGARVQADHHSGKSLPMVGNPIHFANAPIEGYRAPPRYAEHTADVLRDVLALDDAQVEALVRDGVVGSRP</sequence>
<dbReference type="InterPro" id="IPR023606">
    <property type="entry name" value="CoA-Trfase_III_dom_1_sf"/>
</dbReference>
<proteinExistence type="predicted"/>
<dbReference type="PANTHER" id="PTHR48207:SF3">
    <property type="entry name" value="SUCCINATE--HYDROXYMETHYLGLUTARATE COA-TRANSFERASE"/>
    <property type="match status" value="1"/>
</dbReference>
<evidence type="ECO:0000313" key="3">
    <source>
        <dbReference type="Proteomes" id="UP000216020"/>
    </source>
</evidence>
<comment type="caution">
    <text evidence="2">The sequence shown here is derived from an EMBL/GenBank/DDBJ whole genome shotgun (WGS) entry which is preliminary data.</text>
</comment>
<dbReference type="RefSeq" id="WP_094851964.1">
    <property type="nucleotide sequence ID" value="NZ_NEVM01000001.1"/>
</dbReference>
<dbReference type="InterPro" id="IPR050483">
    <property type="entry name" value="CoA-transferase_III_domain"/>
</dbReference>
<dbReference type="PANTHER" id="PTHR48207">
    <property type="entry name" value="SUCCINATE--HYDROXYMETHYLGLUTARATE COA-TRANSFERASE"/>
    <property type="match status" value="1"/>
</dbReference>
<name>A0A261SKC9_9BORD</name>
<dbReference type="Proteomes" id="UP000216020">
    <property type="component" value="Unassembled WGS sequence"/>
</dbReference>
<keyword evidence="1" id="KW-0808">Transferase</keyword>
<dbReference type="SUPFAM" id="SSF89796">
    <property type="entry name" value="CoA-transferase family III (CaiB/BaiF)"/>
    <property type="match status" value="1"/>
</dbReference>
<dbReference type="GO" id="GO:0008410">
    <property type="term" value="F:CoA-transferase activity"/>
    <property type="evidence" value="ECO:0007669"/>
    <property type="project" value="TreeGrafter"/>
</dbReference>
<evidence type="ECO:0000313" key="2">
    <source>
        <dbReference type="EMBL" id="OZI37864.1"/>
    </source>
</evidence>
<evidence type="ECO:0008006" key="4">
    <source>
        <dbReference type="Google" id="ProtNLM"/>
    </source>
</evidence>
<dbReference type="InterPro" id="IPR044855">
    <property type="entry name" value="CoA-Trfase_III_dom3_sf"/>
</dbReference>